<feature type="compositionally biased region" description="Acidic residues" evidence="1">
    <location>
        <begin position="598"/>
        <end position="620"/>
    </location>
</feature>
<dbReference type="AlphaFoldDB" id="A0A423VJF2"/>
<dbReference type="OrthoDB" id="5245313at2759"/>
<name>A0A423VJF2_9PEZI</name>
<evidence type="ECO:0000256" key="1">
    <source>
        <dbReference type="SAM" id="MobiDB-lite"/>
    </source>
</evidence>
<feature type="region of interest" description="Disordered" evidence="1">
    <location>
        <begin position="578"/>
        <end position="620"/>
    </location>
</feature>
<reference evidence="2 3" key="1">
    <citation type="submission" date="2015-09" db="EMBL/GenBank/DDBJ databases">
        <title>Host preference determinants of Valsa canker pathogens revealed by comparative genomics.</title>
        <authorList>
            <person name="Yin Z."/>
            <person name="Huang L."/>
        </authorList>
    </citation>
    <scope>NUCLEOTIDE SEQUENCE [LARGE SCALE GENOMIC DNA]</scope>
    <source>
        <strain evidence="2 3">03-1</strain>
    </source>
</reference>
<dbReference type="EMBL" id="LKEA01000058">
    <property type="protein sequence ID" value="ROV91074.1"/>
    <property type="molecule type" value="Genomic_DNA"/>
</dbReference>
<feature type="region of interest" description="Disordered" evidence="1">
    <location>
        <begin position="1"/>
        <end position="136"/>
    </location>
</feature>
<gene>
    <name evidence="2" type="ORF">VMCG_09611</name>
</gene>
<feature type="compositionally biased region" description="Polar residues" evidence="1">
    <location>
        <begin position="25"/>
        <end position="37"/>
    </location>
</feature>
<feature type="compositionally biased region" description="Basic residues" evidence="1">
    <location>
        <begin position="74"/>
        <end position="91"/>
    </location>
</feature>
<sequence length="620" mass="67688">MASDQNANATGSGASRQAPVDQFSVGASSLRQGTETGPPSPHPHNPFSVSAPERRGGGQRGTPHRGRGNWFRGGSHHRGGRGQRGVPHRGRVNWFGGERRGHNTANENMRGTDTRLQQRVLGKRTRDDSQSEEGDVGSLMKRVNFTGQATSRRLESDQVVVERGVFGDITRVKAADPNGPKHFSMSSIMTPGATDVIFNARQIEGWNAVMDTTRGYLDQGFEDFSLTIKPLAARRSNWDRFDERNDGSNARVIEELSDDSDSESLRCEACEATSHQTKNCPIPSNFGDTIIDPFCNLSIKAQAKGNKDHHSLDGKRATHPRYKGVLLYCPMLIAFERREVANYLVRLFGTLVEGRRRMPPIRVFKEEYCFIKIAIDVSDAYCKGEMPRALGGVWPYTKQDALKYRHMLTEFDMRRWEAMPKGELEGMDWQVIKREYEAGRIPKQIHVSKPEPVFAGPMDHTGDVHMEDVQETDMAGRSNVTATSTKATVGGHTGGILDELSGKLGGDQSDAGRTEATATSTKVIVGAHTGGILDELGGKLGGDPSDAGSSSMPVPTGDGGDALAKQQTLDAVIDQAFPTGTPEEHSDEGLTEMLANEPDGEAYSEVDEIGYSDDEGISKK</sequence>
<comment type="caution">
    <text evidence="2">The sequence shown here is derived from an EMBL/GenBank/DDBJ whole genome shotgun (WGS) entry which is preliminary data.</text>
</comment>
<evidence type="ECO:0000313" key="2">
    <source>
        <dbReference type="EMBL" id="ROV91074.1"/>
    </source>
</evidence>
<keyword evidence="3" id="KW-1185">Reference proteome</keyword>
<feature type="compositionally biased region" description="Polar residues" evidence="1">
    <location>
        <begin position="1"/>
        <end position="15"/>
    </location>
</feature>
<organism evidence="2 3">
    <name type="scientific">Cytospora schulzeri</name>
    <dbReference type="NCBI Taxonomy" id="448051"/>
    <lineage>
        <taxon>Eukaryota</taxon>
        <taxon>Fungi</taxon>
        <taxon>Dikarya</taxon>
        <taxon>Ascomycota</taxon>
        <taxon>Pezizomycotina</taxon>
        <taxon>Sordariomycetes</taxon>
        <taxon>Sordariomycetidae</taxon>
        <taxon>Diaporthales</taxon>
        <taxon>Cytosporaceae</taxon>
        <taxon>Cytospora</taxon>
    </lineage>
</organism>
<dbReference type="Proteomes" id="UP000283895">
    <property type="component" value="Unassembled WGS sequence"/>
</dbReference>
<accession>A0A423VJF2</accession>
<feature type="region of interest" description="Disordered" evidence="1">
    <location>
        <begin position="538"/>
        <end position="561"/>
    </location>
</feature>
<proteinExistence type="predicted"/>
<evidence type="ECO:0000313" key="3">
    <source>
        <dbReference type="Proteomes" id="UP000283895"/>
    </source>
</evidence>
<protein>
    <submittedName>
        <fullName evidence="2">Uncharacterized protein</fullName>
    </submittedName>
</protein>
<feature type="compositionally biased region" description="Polar residues" evidence="1">
    <location>
        <begin position="103"/>
        <end position="117"/>
    </location>
</feature>